<dbReference type="EMBL" id="CCYD01000261">
    <property type="protein sequence ID" value="CEG37202.1"/>
    <property type="molecule type" value="Genomic_DNA"/>
</dbReference>
<sequence length="308" mass="34159">MTETRSIRNRLGITDADLSLSNGRLYKFKTRHRIKLHTLHGESHSVGRVSLAVSQYELQDLIAQCNSDDVFNLDESALLYRITSDKTLASVGRHGSATEKYRFEGEAATSVPTSQDFSNAIPIFLQFDRVAESNHVCHLASAFQPRNERPQGSSTSGNASSHTVNYVCRNVTIKFLPPNMTSLTQPLNAGKQYGITALTAYQLLSQRSKLDGLEGMQFAIASWVEVPAQENDYGRALDASVEEDLAALMTECVLLTDVIERVGLDADQESDNYSEAEAQYHHQRLWLAVSSVQSLLLVIPTATKRHEL</sequence>
<keyword evidence="2" id="KW-1185">Reference proteome</keyword>
<dbReference type="OrthoDB" id="125485at2759"/>
<organism evidence="1 2">
    <name type="scientific">Plasmopara halstedii</name>
    <name type="common">Downy mildew of sunflower</name>
    <dbReference type="NCBI Taxonomy" id="4781"/>
    <lineage>
        <taxon>Eukaryota</taxon>
        <taxon>Sar</taxon>
        <taxon>Stramenopiles</taxon>
        <taxon>Oomycota</taxon>
        <taxon>Peronosporomycetes</taxon>
        <taxon>Peronosporales</taxon>
        <taxon>Peronosporaceae</taxon>
        <taxon>Plasmopara</taxon>
    </lineage>
</organism>
<dbReference type="AlphaFoldDB" id="A0A0P1A9Q1"/>
<dbReference type="STRING" id="4781.A0A0P1A9Q1"/>
<evidence type="ECO:0000313" key="2">
    <source>
        <dbReference type="Proteomes" id="UP000054928"/>
    </source>
</evidence>
<accession>A0A0P1A9Q1</accession>
<reference evidence="2" key="1">
    <citation type="submission" date="2014-09" db="EMBL/GenBank/DDBJ databases">
        <authorList>
            <person name="Sharma Rahul"/>
            <person name="Thines Marco"/>
        </authorList>
    </citation>
    <scope>NUCLEOTIDE SEQUENCE [LARGE SCALE GENOMIC DNA]</scope>
</reference>
<protein>
    <submittedName>
        <fullName evidence="1">Major centromere autoantigen b</fullName>
    </submittedName>
</protein>
<dbReference type="GeneID" id="36399702"/>
<dbReference type="Proteomes" id="UP000054928">
    <property type="component" value="Unassembled WGS sequence"/>
</dbReference>
<proteinExistence type="predicted"/>
<evidence type="ECO:0000313" key="1">
    <source>
        <dbReference type="EMBL" id="CEG37202.1"/>
    </source>
</evidence>
<dbReference type="OMA" id="CVEENEP"/>
<name>A0A0P1A9Q1_PLAHL</name>
<dbReference type="RefSeq" id="XP_024573571.1">
    <property type="nucleotide sequence ID" value="XM_024722501.1"/>
</dbReference>